<comment type="function">
    <text evidence="2 7">Catalyzes the formation of N(7)-methylguanine at position 46 (m7G46) in tRNA.</text>
</comment>
<dbReference type="Pfam" id="PF02390">
    <property type="entry name" value="Methyltransf_4"/>
    <property type="match status" value="1"/>
</dbReference>
<comment type="catalytic activity">
    <reaction evidence="1 7">
        <text>guanosine(46) in tRNA + S-adenosyl-L-methionine = N(7)-methylguanosine(46) in tRNA + S-adenosyl-L-homocysteine</text>
        <dbReference type="Rhea" id="RHEA:42708"/>
        <dbReference type="Rhea" id="RHEA-COMP:10188"/>
        <dbReference type="Rhea" id="RHEA-COMP:10189"/>
        <dbReference type="ChEBI" id="CHEBI:57856"/>
        <dbReference type="ChEBI" id="CHEBI:59789"/>
        <dbReference type="ChEBI" id="CHEBI:74269"/>
        <dbReference type="ChEBI" id="CHEBI:74480"/>
        <dbReference type="EC" id="2.1.1.33"/>
    </reaction>
</comment>
<dbReference type="Gene3D" id="3.40.50.150">
    <property type="entry name" value="Vaccinia Virus protein VP39"/>
    <property type="match status" value="1"/>
</dbReference>
<organism evidence="8 9">
    <name type="scientific">Alicyclobacillus fastidiosus</name>
    <dbReference type="NCBI Taxonomy" id="392011"/>
    <lineage>
        <taxon>Bacteria</taxon>
        <taxon>Bacillati</taxon>
        <taxon>Bacillota</taxon>
        <taxon>Bacilli</taxon>
        <taxon>Bacillales</taxon>
        <taxon>Alicyclobacillaceae</taxon>
        <taxon>Alicyclobacillus</taxon>
    </lineage>
</organism>
<feature type="binding site" evidence="7">
    <location>
        <position position="120"/>
    </location>
    <ligand>
        <name>substrate</name>
    </ligand>
</feature>
<evidence type="ECO:0000256" key="5">
    <source>
        <dbReference type="ARBA" id="ARBA00022691"/>
    </source>
</evidence>
<dbReference type="HAMAP" id="MF_01057">
    <property type="entry name" value="tRNA_methyltr_TrmB"/>
    <property type="match status" value="1"/>
</dbReference>
<protein>
    <recommendedName>
        <fullName evidence="7">tRNA (guanine-N(7)-)-methyltransferase</fullName>
        <ecNumber evidence="7">2.1.1.33</ecNumber>
    </recommendedName>
    <alternativeName>
        <fullName evidence="7">tRNA (guanine(46)-N(7))-methyltransferase</fullName>
    </alternativeName>
    <alternativeName>
        <fullName evidence="7">tRNA(m7G46)-methyltransferase</fullName>
    </alternativeName>
</protein>
<keyword evidence="5 7" id="KW-0949">S-adenosyl-L-methionine</keyword>
<evidence type="ECO:0000256" key="6">
    <source>
        <dbReference type="ARBA" id="ARBA00022694"/>
    </source>
</evidence>
<keyword evidence="9" id="KW-1185">Reference proteome</keyword>
<dbReference type="SUPFAM" id="SSF53335">
    <property type="entry name" value="S-adenosyl-L-methionine-dependent methyltransferases"/>
    <property type="match status" value="1"/>
</dbReference>
<comment type="pathway">
    <text evidence="7">tRNA modification; N(7)-methylguanine-tRNA biosynthesis.</text>
</comment>
<comment type="caution">
    <text evidence="8">The sequence shown here is derived from an EMBL/GenBank/DDBJ whole genome shotgun (WGS) entry which is preliminary data.</text>
</comment>
<evidence type="ECO:0000256" key="4">
    <source>
        <dbReference type="ARBA" id="ARBA00022679"/>
    </source>
</evidence>
<reference evidence="8 9" key="1">
    <citation type="journal article" date="2024" name="Int. J. Mol. Sci.">
        <title>Exploration of Alicyclobacillus spp. Genome in Search of Antibiotic Resistance.</title>
        <authorList>
            <person name="Bucka-Kolendo J."/>
            <person name="Kiousi D.E."/>
            <person name="Dekowska A."/>
            <person name="Mikolajczuk-Szczyrba A."/>
            <person name="Karadedos D.M."/>
            <person name="Michael P."/>
            <person name="Galanis A."/>
            <person name="Sokolowska B."/>
        </authorList>
    </citation>
    <scope>NUCLEOTIDE SEQUENCE [LARGE SCALE GENOMIC DNA]</scope>
    <source>
        <strain evidence="8 9">KKP 3000</strain>
    </source>
</reference>
<keyword evidence="4 7" id="KW-0808">Transferase</keyword>
<dbReference type="PANTHER" id="PTHR23417:SF14">
    <property type="entry name" value="PENTACOTRIPEPTIDE-REPEAT REGION OF PRORP DOMAIN-CONTAINING PROTEIN"/>
    <property type="match status" value="1"/>
</dbReference>
<dbReference type="CDD" id="cd02440">
    <property type="entry name" value="AdoMet_MTases"/>
    <property type="match status" value="1"/>
</dbReference>
<feature type="binding site" evidence="7">
    <location>
        <position position="94"/>
    </location>
    <ligand>
        <name>S-adenosyl-L-methionine</name>
        <dbReference type="ChEBI" id="CHEBI:59789"/>
    </ligand>
</feature>
<comment type="similarity">
    <text evidence="7">Belongs to the class I-like SAM-binding methyltransferase superfamily. TrmB family.</text>
</comment>
<dbReference type="GO" id="GO:0008176">
    <property type="term" value="F:tRNA (guanine(46)-N7)-methyltransferase activity"/>
    <property type="evidence" value="ECO:0007669"/>
    <property type="project" value="UniProtKB-EC"/>
</dbReference>
<dbReference type="RefSeq" id="WP_275473731.1">
    <property type="nucleotide sequence ID" value="NZ_CP162940.1"/>
</dbReference>
<evidence type="ECO:0000256" key="1">
    <source>
        <dbReference type="ARBA" id="ARBA00000142"/>
    </source>
</evidence>
<dbReference type="Proteomes" id="UP001579974">
    <property type="component" value="Unassembled WGS sequence"/>
</dbReference>
<feature type="binding site" evidence="7">
    <location>
        <position position="67"/>
    </location>
    <ligand>
        <name>S-adenosyl-L-methionine</name>
        <dbReference type="ChEBI" id="CHEBI:59789"/>
    </ligand>
</feature>
<comment type="caution">
    <text evidence="7">Lacks conserved residue(s) required for the propagation of feature annotation.</text>
</comment>
<dbReference type="InterPro" id="IPR055361">
    <property type="entry name" value="tRNA_methyltr_TrmB_bact"/>
</dbReference>
<feature type="binding site" evidence="7">
    <location>
        <begin position="195"/>
        <end position="198"/>
    </location>
    <ligand>
        <name>substrate</name>
    </ligand>
</feature>
<feature type="binding site" evidence="7">
    <location>
        <position position="152"/>
    </location>
    <ligand>
        <name>substrate</name>
    </ligand>
</feature>
<proteinExistence type="inferred from homology"/>
<dbReference type="PROSITE" id="PS51625">
    <property type="entry name" value="SAM_MT_TRMB"/>
    <property type="match status" value="1"/>
</dbReference>
<name>A0ABV5AD68_9BACL</name>
<dbReference type="NCBIfam" id="NF001080">
    <property type="entry name" value="PRK00121.2-2"/>
    <property type="match status" value="1"/>
</dbReference>
<dbReference type="PANTHER" id="PTHR23417">
    <property type="entry name" value="3-DEOXY-D-MANNO-OCTULOSONIC-ACID TRANSFERASE/TRNA GUANINE-N 7 - -METHYLTRANSFERASE"/>
    <property type="match status" value="1"/>
</dbReference>
<feature type="binding site" evidence="7">
    <location>
        <position position="42"/>
    </location>
    <ligand>
        <name>S-adenosyl-L-methionine</name>
        <dbReference type="ChEBI" id="CHEBI:59789"/>
    </ligand>
</feature>
<dbReference type="EC" id="2.1.1.33" evidence="7"/>
<feature type="binding site" evidence="7">
    <location>
        <position position="116"/>
    </location>
    <ligand>
        <name>S-adenosyl-L-methionine</name>
        <dbReference type="ChEBI" id="CHEBI:59789"/>
    </ligand>
</feature>
<keyword evidence="6 7" id="KW-0819">tRNA processing</keyword>
<sequence length="221" mass="25279">MRYRGAHHLPEWLEQGAAVLRDSRKDDLTEVFRAIDKPICIEVGCGKGGFIRQMAERWPDIMFIGIDKVPSVLAKGAANSVEQGLANVLFIIGDIEHIAPKIEDHRVQQIFLNFSDPWPKARHENRRLTAPEKLAMYARLLAKDGVIEQKTDNLPFFDWSVESIERTNWDIVRVERGFAAKDEPPSELSSQFIQTEYEQKFRGQGIPIHYLCARPPAESRV</sequence>
<gene>
    <name evidence="7 8" type="primary">trmB</name>
    <name evidence="8" type="ORF">KKP3000_003658</name>
</gene>
<dbReference type="InterPro" id="IPR029063">
    <property type="entry name" value="SAM-dependent_MTases_sf"/>
</dbReference>
<accession>A0ABV5AD68</accession>
<evidence type="ECO:0000256" key="2">
    <source>
        <dbReference type="ARBA" id="ARBA00003015"/>
    </source>
</evidence>
<evidence type="ECO:0000256" key="3">
    <source>
        <dbReference type="ARBA" id="ARBA00022603"/>
    </source>
</evidence>
<dbReference type="InterPro" id="IPR003358">
    <property type="entry name" value="tRNA_(Gua-N-7)_MeTrfase_Trmb"/>
</dbReference>
<evidence type="ECO:0000313" key="8">
    <source>
        <dbReference type="EMBL" id="MFB5190213.1"/>
    </source>
</evidence>
<evidence type="ECO:0000256" key="7">
    <source>
        <dbReference type="HAMAP-Rule" id="MF_01057"/>
    </source>
</evidence>
<evidence type="ECO:0000313" key="9">
    <source>
        <dbReference type="Proteomes" id="UP001579974"/>
    </source>
</evidence>
<dbReference type="EMBL" id="JBDXSU010000005">
    <property type="protein sequence ID" value="MFB5190213.1"/>
    <property type="molecule type" value="Genomic_DNA"/>
</dbReference>
<keyword evidence="3 7" id="KW-0489">Methyltransferase</keyword>
<dbReference type="NCBIfam" id="TIGR00091">
    <property type="entry name" value="tRNA (guanosine(46)-N7)-methyltransferase TrmB"/>
    <property type="match status" value="1"/>
</dbReference>